<sequence>MTEPAGSDAPPPPRPVSLIITNQLGPCSSQSADFDQHLEAVKSCIDNATPAQITAAEAQAQEEKKAYDEYMAAVVAQAGRKKRKKRKSSNVDSP</sequence>
<accession>A0ABQ7G4X1</accession>
<evidence type="ECO:0000313" key="2">
    <source>
        <dbReference type="Proteomes" id="UP000815325"/>
    </source>
</evidence>
<protein>
    <submittedName>
        <fullName evidence="1">Uncharacterized protein</fullName>
    </submittedName>
</protein>
<organism evidence="1 2">
    <name type="scientific">Dunaliella salina</name>
    <name type="common">Green alga</name>
    <name type="synonym">Protococcus salinus</name>
    <dbReference type="NCBI Taxonomy" id="3046"/>
    <lineage>
        <taxon>Eukaryota</taxon>
        <taxon>Viridiplantae</taxon>
        <taxon>Chlorophyta</taxon>
        <taxon>core chlorophytes</taxon>
        <taxon>Chlorophyceae</taxon>
        <taxon>CS clade</taxon>
        <taxon>Chlamydomonadales</taxon>
        <taxon>Dunaliellaceae</taxon>
        <taxon>Dunaliella</taxon>
    </lineage>
</organism>
<evidence type="ECO:0000313" key="1">
    <source>
        <dbReference type="EMBL" id="KAF5829654.1"/>
    </source>
</evidence>
<reference evidence="1" key="1">
    <citation type="submission" date="2017-08" db="EMBL/GenBank/DDBJ databases">
        <authorList>
            <person name="Polle J.E."/>
            <person name="Barry K."/>
            <person name="Cushman J."/>
            <person name="Schmutz J."/>
            <person name="Tran D."/>
            <person name="Hathwaick L.T."/>
            <person name="Yim W.C."/>
            <person name="Jenkins J."/>
            <person name="Mckie-Krisberg Z.M."/>
            <person name="Prochnik S."/>
            <person name="Lindquist E."/>
            <person name="Dockter R.B."/>
            <person name="Adam C."/>
            <person name="Molina H."/>
            <person name="Bunkerborg J."/>
            <person name="Jin E."/>
            <person name="Buchheim M."/>
            <person name="Magnuson J."/>
        </authorList>
    </citation>
    <scope>NUCLEOTIDE SEQUENCE</scope>
    <source>
        <strain evidence="1">CCAP 19/18</strain>
    </source>
</reference>
<name>A0ABQ7G4X1_DUNSA</name>
<dbReference type="Proteomes" id="UP000815325">
    <property type="component" value="Unassembled WGS sequence"/>
</dbReference>
<dbReference type="EMBL" id="MU070129">
    <property type="protein sequence ID" value="KAF5829654.1"/>
    <property type="molecule type" value="Genomic_DNA"/>
</dbReference>
<proteinExistence type="predicted"/>
<gene>
    <name evidence="1" type="ORF">DUNSADRAFT_15679</name>
</gene>
<comment type="caution">
    <text evidence="1">The sequence shown here is derived from an EMBL/GenBank/DDBJ whole genome shotgun (WGS) entry which is preliminary data.</text>
</comment>
<keyword evidence="2" id="KW-1185">Reference proteome</keyword>